<dbReference type="PROSITE" id="PS50928">
    <property type="entry name" value="ABC_TM1"/>
    <property type="match status" value="1"/>
</dbReference>
<dbReference type="InterPro" id="IPR050366">
    <property type="entry name" value="BP-dependent_transpt_permease"/>
</dbReference>
<proteinExistence type="inferred from homology"/>
<dbReference type="OrthoDB" id="9797472at2"/>
<feature type="domain" description="ABC transmembrane type-1" evidence="8">
    <location>
        <begin position="98"/>
        <end position="289"/>
    </location>
</feature>
<keyword evidence="2 7" id="KW-0813">Transport</keyword>
<dbReference type="AlphaFoldDB" id="E7RHW5"/>
<dbReference type="PANTHER" id="PTHR43386">
    <property type="entry name" value="OLIGOPEPTIDE TRANSPORT SYSTEM PERMEASE PROTEIN APPC"/>
    <property type="match status" value="1"/>
</dbReference>
<sequence>MTQQFAQEIEIKPKKKGVFETDAWKRFKQNKLAVFGAVLLSLFVFVALLAPVLAPYDPYVSQVNELGTYDVHASPSADHLLGTDSLGRDMLSRLIYGARVSLSVAFAAVLIATITGVILGIIAGYYGKWVDTAIMRLTDIVICFPVLFLAISIATILKPSIFNVMIIIGLVSWTTMTRLVRGEVLRIRETEYIEAARAMGQNNLIIMAKHILPNIMAPIVVQATLQTAEAILTESALSFLGVGVQQPVPSWGNMLNEATSILVLQFKPWIWIPAGLAILLTILCINFVGDGLRDALDPKTKKT</sequence>
<feature type="transmembrane region" description="Helical" evidence="7">
    <location>
        <begin position="269"/>
        <end position="289"/>
    </location>
</feature>
<feature type="transmembrane region" description="Helical" evidence="7">
    <location>
        <begin position="32"/>
        <end position="54"/>
    </location>
</feature>
<gene>
    <name evidence="9" type="ORF">GPDM_10365</name>
</gene>
<evidence type="ECO:0000256" key="6">
    <source>
        <dbReference type="ARBA" id="ARBA00023136"/>
    </source>
</evidence>
<dbReference type="InterPro" id="IPR025966">
    <property type="entry name" value="OppC_N"/>
</dbReference>
<evidence type="ECO:0000313" key="10">
    <source>
        <dbReference type="Proteomes" id="UP000003052"/>
    </source>
</evidence>
<keyword evidence="6 7" id="KW-0472">Membrane</keyword>
<evidence type="ECO:0000256" key="3">
    <source>
        <dbReference type="ARBA" id="ARBA00022475"/>
    </source>
</evidence>
<comment type="similarity">
    <text evidence="7">Belongs to the binding-protein-dependent transport system permease family.</text>
</comment>
<dbReference type="Pfam" id="PF12911">
    <property type="entry name" value="OppC_N"/>
    <property type="match status" value="1"/>
</dbReference>
<dbReference type="GO" id="GO:0055085">
    <property type="term" value="P:transmembrane transport"/>
    <property type="evidence" value="ECO:0007669"/>
    <property type="project" value="InterPro"/>
</dbReference>
<dbReference type="EMBL" id="AEPB01000033">
    <property type="protein sequence ID" value="EGA89395.1"/>
    <property type="molecule type" value="Genomic_DNA"/>
</dbReference>
<comment type="subcellular location">
    <subcellularLocation>
        <location evidence="1 7">Cell membrane</location>
        <topology evidence="1 7">Multi-pass membrane protein</topology>
    </subcellularLocation>
</comment>
<name>E7RHW5_9BACL</name>
<evidence type="ECO:0000256" key="2">
    <source>
        <dbReference type="ARBA" id="ARBA00022448"/>
    </source>
</evidence>
<keyword evidence="5 7" id="KW-1133">Transmembrane helix</keyword>
<evidence type="ECO:0000259" key="8">
    <source>
        <dbReference type="PROSITE" id="PS50928"/>
    </source>
</evidence>
<evidence type="ECO:0000256" key="7">
    <source>
        <dbReference type="RuleBase" id="RU363032"/>
    </source>
</evidence>
<dbReference type="InterPro" id="IPR035906">
    <property type="entry name" value="MetI-like_sf"/>
</dbReference>
<dbReference type="Proteomes" id="UP000003052">
    <property type="component" value="Unassembled WGS sequence"/>
</dbReference>
<evidence type="ECO:0000313" key="9">
    <source>
        <dbReference type="EMBL" id="EGA89395.1"/>
    </source>
</evidence>
<evidence type="ECO:0000256" key="4">
    <source>
        <dbReference type="ARBA" id="ARBA00022692"/>
    </source>
</evidence>
<evidence type="ECO:0000256" key="5">
    <source>
        <dbReference type="ARBA" id="ARBA00022989"/>
    </source>
</evidence>
<dbReference type="PANTHER" id="PTHR43386:SF1">
    <property type="entry name" value="D,D-DIPEPTIDE TRANSPORT SYSTEM PERMEASE PROTEIN DDPC-RELATED"/>
    <property type="match status" value="1"/>
</dbReference>
<dbReference type="NCBIfam" id="NF045476">
    <property type="entry name" value="Opp4C"/>
    <property type="match status" value="1"/>
</dbReference>
<feature type="transmembrane region" description="Helical" evidence="7">
    <location>
        <begin position="137"/>
        <end position="155"/>
    </location>
</feature>
<comment type="caution">
    <text evidence="9">The sequence shown here is derived from an EMBL/GenBank/DDBJ whole genome shotgun (WGS) entry which is preliminary data.</text>
</comment>
<protein>
    <submittedName>
        <fullName evidence="9">Binding-protein-dependent transport systems inner membrane component</fullName>
    </submittedName>
</protein>
<feature type="transmembrane region" description="Helical" evidence="7">
    <location>
        <begin position="161"/>
        <end position="180"/>
    </location>
</feature>
<keyword evidence="4 7" id="KW-0812">Transmembrane</keyword>
<dbReference type="RefSeq" id="WP_008431102.1">
    <property type="nucleotide sequence ID" value="NZ_AEPB01000033.1"/>
</dbReference>
<dbReference type="CDD" id="cd06261">
    <property type="entry name" value="TM_PBP2"/>
    <property type="match status" value="1"/>
</dbReference>
<dbReference type="SUPFAM" id="SSF161098">
    <property type="entry name" value="MetI-like"/>
    <property type="match status" value="1"/>
</dbReference>
<reference evidence="9 10" key="1">
    <citation type="journal article" date="2011" name="J. Bacteriol.">
        <title>The Draft Genome of Planococcus donghaensis MPA1U2 Reveals Nonsporulation Pathways Controlled by a Conserved Spo0A Regulon.</title>
        <authorList>
            <person name="Pearson M.D."/>
            <person name="Noller H.F."/>
        </authorList>
    </citation>
    <scope>NUCLEOTIDE SEQUENCE [LARGE SCALE GENOMIC DNA]</scope>
    <source>
        <strain evidence="9 10">MPA1U2</strain>
    </source>
</reference>
<organism evidence="9 10">
    <name type="scientific">Planococcus donghaensis MPA1U2</name>
    <dbReference type="NCBI Taxonomy" id="933115"/>
    <lineage>
        <taxon>Bacteria</taxon>
        <taxon>Bacillati</taxon>
        <taxon>Bacillota</taxon>
        <taxon>Bacilli</taxon>
        <taxon>Bacillales</taxon>
        <taxon>Caryophanaceae</taxon>
        <taxon>Planococcus</taxon>
    </lineage>
</organism>
<keyword evidence="3" id="KW-1003">Cell membrane</keyword>
<dbReference type="Pfam" id="PF00528">
    <property type="entry name" value="BPD_transp_1"/>
    <property type="match status" value="1"/>
</dbReference>
<feature type="transmembrane region" description="Helical" evidence="7">
    <location>
        <begin position="100"/>
        <end position="125"/>
    </location>
</feature>
<dbReference type="eggNOG" id="COG1173">
    <property type="taxonomic scope" value="Bacteria"/>
</dbReference>
<dbReference type="InterPro" id="IPR053523">
    <property type="entry name" value="Oligopeptide_permease_AppC"/>
</dbReference>
<dbReference type="GO" id="GO:0005886">
    <property type="term" value="C:plasma membrane"/>
    <property type="evidence" value="ECO:0007669"/>
    <property type="project" value="UniProtKB-SubCell"/>
</dbReference>
<dbReference type="InterPro" id="IPR000515">
    <property type="entry name" value="MetI-like"/>
</dbReference>
<evidence type="ECO:0000256" key="1">
    <source>
        <dbReference type="ARBA" id="ARBA00004651"/>
    </source>
</evidence>
<accession>E7RHW5</accession>
<dbReference type="Gene3D" id="1.10.3720.10">
    <property type="entry name" value="MetI-like"/>
    <property type="match status" value="1"/>
</dbReference>